<protein>
    <submittedName>
        <fullName evidence="1">Uncharacterized protein</fullName>
    </submittedName>
</protein>
<name>J0IVP4_HELPX</name>
<dbReference type="Proteomes" id="UP000003358">
    <property type="component" value="Unassembled WGS sequence"/>
</dbReference>
<evidence type="ECO:0000313" key="1">
    <source>
        <dbReference type="EMBL" id="EJB29685.1"/>
    </source>
</evidence>
<organism evidence="1 2">
    <name type="scientific">Helicobacter pylori NQ4200</name>
    <dbReference type="NCBI Taxonomy" id="992024"/>
    <lineage>
        <taxon>Bacteria</taxon>
        <taxon>Pseudomonadati</taxon>
        <taxon>Campylobacterota</taxon>
        <taxon>Epsilonproteobacteria</taxon>
        <taxon>Campylobacterales</taxon>
        <taxon>Helicobacteraceae</taxon>
        <taxon>Helicobacter</taxon>
    </lineage>
</organism>
<proteinExistence type="predicted"/>
<sequence>MTIKTSKFFHAYKYNYFFVCISSLANIGNKNDLFNCVR</sequence>
<reference evidence="1 2" key="1">
    <citation type="journal article" date="2013" name="Pathog. Dis.">
        <title>Genome sequences of 65 Helicobacter pylori strains isolated from asymptomatic individuals and patients with gastric cancer, peptic ulcer disease, or gastritis.</title>
        <authorList>
            <person name="Blanchard T.G."/>
            <person name="Czinn S.J."/>
            <person name="Correa P."/>
            <person name="Nakazawa T."/>
            <person name="Keelan M."/>
            <person name="Morningstar L."/>
            <person name="Santana-Cruz I."/>
            <person name="Maroo A."/>
            <person name="McCracken C."/>
            <person name="Shefchek K."/>
            <person name="Daugherty S."/>
            <person name="Song Y."/>
            <person name="Fraser C.M."/>
            <person name="Fricke W.F."/>
        </authorList>
    </citation>
    <scope>NUCLEOTIDE SEQUENCE [LARGE SCALE GENOMIC DNA]</scope>
    <source>
        <strain evidence="1 2">NQ4200</strain>
    </source>
</reference>
<dbReference type="AlphaFoldDB" id="J0IVP4"/>
<accession>J0IVP4</accession>
<comment type="caution">
    <text evidence="1">The sequence shown here is derived from an EMBL/GenBank/DDBJ whole genome shotgun (WGS) entry which is preliminary data.</text>
</comment>
<dbReference type="EMBL" id="AKNS01000005">
    <property type="protein sequence ID" value="EJB29685.1"/>
    <property type="molecule type" value="Genomic_DNA"/>
</dbReference>
<gene>
    <name evidence="1" type="ORF">HPNQ4200_0823</name>
</gene>
<evidence type="ECO:0000313" key="2">
    <source>
        <dbReference type="Proteomes" id="UP000003358"/>
    </source>
</evidence>